<protein>
    <submittedName>
        <fullName evidence="6">DNA-binding transcriptional regulator, GntR family</fullName>
    </submittedName>
</protein>
<feature type="compositionally biased region" description="Basic residues" evidence="4">
    <location>
        <begin position="241"/>
        <end position="252"/>
    </location>
</feature>
<evidence type="ECO:0000256" key="2">
    <source>
        <dbReference type="ARBA" id="ARBA00023125"/>
    </source>
</evidence>
<dbReference type="SUPFAM" id="SSF46785">
    <property type="entry name" value="Winged helix' DNA-binding domain"/>
    <property type="match status" value="1"/>
</dbReference>
<dbReference type="PANTHER" id="PTHR43537">
    <property type="entry name" value="TRANSCRIPTIONAL REGULATOR, GNTR FAMILY"/>
    <property type="match status" value="1"/>
</dbReference>
<dbReference type="STRING" id="1166073.SAMN05192530_102620"/>
<evidence type="ECO:0000313" key="7">
    <source>
        <dbReference type="Proteomes" id="UP000198793"/>
    </source>
</evidence>
<organism evidence="6 7">
    <name type="scientific">Aureimonas jatrophae</name>
    <dbReference type="NCBI Taxonomy" id="1166073"/>
    <lineage>
        <taxon>Bacteria</taxon>
        <taxon>Pseudomonadati</taxon>
        <taxon>Pseudomonadota</taxon>
        <taxon>Alphaproteobacteria</taxon>
        <taxon>Hyphomicrobiales</taxon>
        <taxon>Aurantimonadaceae</taxon>
        <taxon>Aureimonas</taxon>
    </lineage>
</organism>
<feature type="domain" description="HTH gntR-type" evidence="5">
    <location>
        <begin position="20"/>
        <end position="87"/>
    </location>
</feature>
<dbReference type="PANTHER" id="PTHR43537:SF24">
    <property type="entry name" value="GLUCONATE OPERON TRANSCRIPTIONAL REPRESSOR"/>
    <property type="match status" value="1"/>
</dbReference>
<dbReference type="Pfam" id="PF07729">
    <property type="entry name" value="FCD"/>
    <property type="match status" value="1"/>
</dbReference>
<accession>A0A1H0FQ85</accession>
<sequence length="252" mass="27896">MSDSLNQQPHLAAIDFLRTRSLANVVQAEIERMIIDGELQPNERVNENALSQRLGVSRGPIREACSALAAIGLIEIIPNRGFFIRALTNDEALDLSEARAGVFGCIAMMLAERITDENLAELRALTDRMDAIVELGDVHVYYPVNLEFHRRIAQMAGNKRLELLYQSFVRELHIQRYRALASPDVLHISNEEHRAIVVALERRDPVAALKAARGHILNGIVRTRQAGQPGDATAAEPLAKPKGRPRGRPPAA</sequence>
<dbReference type="SUPFAM" id="SSF48008">
    <property type="entry name" value="GntR ligand-binding domain-like"/>
    <property type="match status" value="1"/>
</dbReference>
<keyword evidence="3" id="KW-0804">Transcription</keyword>
<dbReference type="GO" id="GO:0003677">
    <property type="term" value="F:DNA binding"/>
    <property type="evidence" value="ECO:0007669"/>
    <property type="project" value="UniProtKB-KW"/>
</dbReference>
<keyword evidence="2 6" id="KW-0238">DNA-binding</keyword>
<dbReference type="InterPro" id="IPR011711">
    <property type="entry name" value="GntR_C"/>
</dbReference>
<dbReference type="CDD" id="cd07377">
    <property type="entry name" value="WHTH_GntR"/>
    <property type="match status" value="1"/>
</dbReference>
<gene>
    <name evidence="6" type="ORF">SAMN05192530_102620</name>
</gene>
<reference evidence="6 7" key="1">
    <citation type="submission" date="2016-10" db="EMBL/GenBank/DDBJ databases">
        <authorList>
            <person name="de Groot N.N."/>
        </authorList>
    </citation>
    <scope>NUCLEOTIDE SEQUENCE [LARGE SCALE GENOMIC DNA]</scope>
    <source>
        <strain evidence="7">L7-484,KACC 16230,DSM 25025</strain>
    </source>
</reference>
<dbReference type="SMART" id="SM00345">
    <property type="entry name" value="HTH_GNTR"/>
    <property type="match status" value="1"/>
</dbReference>
<evidence type="ECO:0000256" key="3">
    <source>
        <dbReference type="ARBA" id="ARBA00023163"/>
    </source>
</evidence>
<evidence type="ECO:0000313" key="6">
    <source>
        <dbReference type="EMBL" id="SDN96702.1"/>
    </source>
</evidence>
<dbReference type="PROSITE" id="PS50949">
    <property type="entry name" value="HTH_GNTR"/>
    <property type="match status" value="1"/>
</dbReference>
<dbReference type="RefSeq" id="WP_170842508.1">
    <property type="nucleotide sequence ID" value="NZ_FNIT01000002.1"/>
</dbReference>
<dbReference type="Gene3D" id="1.20.120.530">
    <property type="entry name" value="GntR ligand-binding domain-like"/>
    <property type="match status" value="1"/>
</dbReference>
<dbReference type="InterPro" id="IPR036390">
    <property type="entry name" value="WH_DNA-bd_sf"/>
</dbReference>
<dbReference type="Pfam" id="PF00392">
    <property type="entry name" value="GntR"/>
    <property type="match status" value="1"/>
</dbReference>
<evidence type="ECO:0000256" key="4">
    <source>
        <dbReference type="SAM" id="MobiDB-lite"/>
    </source>
</evidence>
<feature type="region of interest" description="Disordered" evidence="4">
    <location>
        <begin position="224"/>
        <end position="252"/>
    </location>
</feature>
<dbReference type="AlphaFoldDB" id="A0A1H0FQ85"/>
<dbReference type="InterPro" id="IPR000524">
    <property type="entry name" value="Tscrpt_reg_HTH_GntR"/>
</dbReference>
<evidence type="ECO:0000256" key="1">
    <source>
        <dbReference type="ARBA" id="ARBA00023015"/>
    </source>
</evidence>
<dbReference type="InterPro" id="IPR008920">
    <property type="entry name" value="TF_FadR/GntR_C"/>
</dbReference>
<dbReference type="Gene3D" id="1.10.10.10">
    <property type="entry name" value="Winged helix-like DNA-binding domain superfamily/Winged helix DNA-binding domain"/>
    <property type="match status" value="1"/>
</dbReference>
<dbReference type="Proteomes" id="UP000198793">
    <property type="component" value="Unassembled WGS sequence"/>
</dbReference>
<name>A0A1H0FQ85_9HYPH</name>
<dbReference type="EMBL" id="FNIT01000002">
    <property type="protein sequence ID" value="SDN96702.1"/>
    <property type="molecule type" value="Genomic_DNA"/>
</dbReference>
<keyword evidence="7" id="KW-1185">Reference proteome</keyword>
<evidence type="ECO:0000259" key="5">
    <source>
        <dbReference type="PROSITE" id="PS50949"/>
    </source>
</evidence>
<dbReference type="SMART" id="SM00895">
    <property type="entry name" value="FCD"/>
    <property type="match status" value="1"/>
</dbReference>
<dbReference type="InterPro" id="IPR036388">
    <property type="entry name" value="WH-like_DNA-bd_sf"/>
</dbReference>
<dbReference type="GO" id="GO:0003700">
    <property type="term" value="F:DNA-binding transcription factor activity"/>
    <property type="evidence" value="ECO:0007669"/>
    <property type="project" value="InterPro"/>
</dbReference>
<keyword evidence="1" id="KW-0805">Transcription regulation</keyword>
<proteinExistence type="predicted"/>